<dbReference type="RefSeq" id="XP_034010255.1">
    <property type="nucleotide sequence ID" value="XM_034157770.1"/>
</dbReference>
<name>A0A642UFE2_DIURU</name>
<evidence type="ECO:0000256" key="1">
    <source>
        <dbReference type="ARBA" id="ARBA00010218"/>
    </source>
</evidence>
<organism evidence="4 5">
    <name type="scientific">Diutina rugosa</name>
    <name type="common">Yeast</name>
    <name type="synonym">Candida rugosa</name>
    <dbReference type="NCBI Taxonomy" id="5481"/>
    <lineage>
        <taxon>Eukaryota</taxon>
        <taxon>Fungi</taxon>
        <taxon>Dikarya</taxon>
        <taxon>Ascomycota</taxon>
        <taxon>Saccharomycotina</taxon>
        <taxon>Pichiomycetes</taxon>
        <taxon>Debaryomycetaceae</taxon>
        <taxon>Diutina</taxon>
    </lineage>
</organism>
<dbReference type="GO" id="GO:0005737">
    <property type="term" value="C:cytoplasm"/>
    <property type="evidence" value="ECO:0007669"/>
    <property type="project" value="TreeGrafter"/>
</dbReference>
<dbReference type="VEuPathDB" id="FungiDB:DIURU_004851"/>
<dbReference type="GO" id="GO:0006606">
    <property type="term" value="P:protein import into nucleus"/>
    <property type="evidence" value="ECO:0007669"/>
    <property type="project" value="InterPro"/>
</dbReference>
<dbReference type="EMBL" id="SWFT01000149">
    <property type="protein sequence ID" value="KAA8897998.1"/>
    <property type="molecule type" value="Genomic_DNA"/>
</dbReference>
<proteinExistence type="inferred from homology"/>
<reference evidence="4 5" key="1">
    <citation type="submission" date="2019-07" db="EMBL/GenBank/DDBJ databases">
        <title>Genome assembly of two rare yeast pathogens: Diutina rugosa and Trichomonascus ciferrii.</title>
        <authorList>
            <person name="Mixao V."/>
            <person name="Saus E."/>
            <person name="Hansen A."/>
            <person name="Lass-Flor C."/>
            <person name="Gabaldon T."/>
        </authorList>
    </citation>
    <scope>NUCLEOTIDE SEQUENCE [LARGE SCALE GENOMIC DNA]</scope>
    <source>
        <strain evidence="4 5">CBS 613</strain>
    </source>
</reference>
<accession>A0A642UFE2</accession>
<evidence type="ECO:0000313" key="4">
    <source>
        <dbReference type="EMBL" id="KAA8897998.1"/>
    </source>
</evidence>
<evidence type="ECO:0000313" key="5">
    <source>
        <dbReference type="Proteomes" id="UP000449547"/>
    </source>
</evidence>
<dbReference type="InterPro" id="IPR013883">
    <property type="entry name" value="TF_Iwr1_dom"/>
</dbReference>
<protein>
    <recommendedName>
        <fullName evidence="3">Transcription factor Iwr1 domain-containing protein</fullName>
    </recommendedName>
</protein>
<evidence type="ECO:0000259" key="3">
    <source>
        <dbReference type="Pfam" id="PF08574"/>
    </source>
</evidence>
<dbReference type="PANTHER" id="PTHR28063:SF1">
    <property type="entry name" value="RNA POLYMERASE II NUCLEAR LOCALIZATION PROTEIN IWR1"/>
    <property type="match status" value="1"/>
</dbReference>
<sequence>MTSIPSVLRVKRKRTDDPLQALILEDQRVNKRSKTVSPSPRSGSPAPLSVYQLARTDDHDHNMDGHTLLQESVGDGQRRQFVLKPTQESAEEELPPALSDMVESFINTTDTDAPPPRRRRGRRASDFGAKVASPLDEYVYDVYQLAPVTSATHPKSMIGYVQFFDENGDNLYPSDEANSDRVVSDDEDSNAESFYQNDYPSDEDAGSVASATSALYLDDDDIEYIEGVDYLGSFNSHDDSTESWAHGGFVDGDVSRQSFFPSDIDDPMAQHRDRIFGRLQKMIDED</sequence>
<dbReference type="OMA" id="EYPRNEF"/>
<comment type="similarity">
    <text evidence="1">Belongs to the IWR1/SLC7A6OS family.</text>
</comment>
<dbReference type="PANTHER" id="PTHR28063">
    <property type="entry name" value="RNA POLYMERASE II NUCLEAR LOCALIZATION PROTEIN IWR1"/>
    <property type="match status" value="1"/>
</dbReference>
<feature type="region of interest" description="Disordered" evidence="2">
    <location>
        <begin position="171"/>
        <end position="206"/>
    </location>
</feature>
<evidence type="ECO:0000256" key="2">
    <source>
        <dbReference type="SAM" id="MobiDB-lite"/>
    </source>
</evidence>
<dbReference type="OrthoDB" id="6255506at2759"/>
<feature type="region of interest" description="Disordered" evidence="2">
    <location>
        <begin position="1"/>
        <end position="50"/>
    </location>
</feature>
<feature type="domain" description="Transcription factor Iwr1" evidence="3">
    <location>
        <begin position="136"/>
        <end position="203"/>
    </location>
</feature>
<dbReference type="AlphaFoldDB" id="A0A642UFE2"/>
<dbReference type="Pfam" id="PF08574">
    <property type="entry name" value="Iwr1"/>
    <property type="match status" value="1"/>
</dbReference>
<keyword evidence="5" id="KW-1185">Reference proteome</keyword>
<dbReference type="Proteomes" id="UP000449547">
    <property type="component" value="Unassembled WGS sequence"/>
</dbReference>
<gene>
    <name evidence="4" type="ORF">DIURU_004851</name>
</gene>
<comment type="caution">
    <text evidence="4">The sequence shown here is derived from an EMBL/GenBank/DDBJ whole genome shotgun (WGS) entry which is preliminary data.</text>
</comment>
<dbReference type="InterPro" id="IPR040150">
    <property type="entry name" value="Iwr1"/>
</dbReference>
<dbReference type="GeneID" id="54783502"/>